<accession>A0A9W9S9A9</accession>
<keyword evidence="8 10" id="KW-1133">Transmembrane helix</keyword>
<keyword evidence="3" id="KW-0813">Transport</keyword>
<dbReference type="GO" id="GO:0005524">
    <property type="term" value="F:ATP binding"/>
    <property type="evidence" value="ECO:0007669"/>
    <property type="project" value="UniProtKB-KW"/>
</dbReference>
<dbReference type="PANTHER" id="PTHR24223">
    <property type="entry name" value="ATP-BINDING CASSETTE SUB-FAMILY C"/>
    <property type="match status" value="1"/>
</dbReference>
<feature type="transmembrane region" description="Helical" evidence="10">
    <location>
        <begin position="912"/>
        <end position="931"/>
    </location>
</feature>
<evidence type="ECO:0000256" key="10">
    <source>
        <dbReference type="SAM" id="Phobius"/>
    </source>
</evidence>
<dbReference type="PROSITE" id="PS50893">
    <property type="entry name" value="ABC_TRANSPORTER_2"/>
    <property type="match status" value="2"/>
</dbReference>
<feature type="domain" description="ABC transporter" evidence="11">
    <location>
        <begin position="1089"/>
        <end position="1320"/>
    </location>
</feature>
<name>A0A9W9S9A9_9EURO</name>
<evidence type="ECO:0000259" key="11">
    <source>
        <dbReference type="PROSITE" id="PS50893"/>
    </source>
</evidence>
<feature type="transmembrane region" description="Helical" evidence="10">
    <location>
        <begin position="135"/>
        <end position="157"/>
    </location>
</feature>
<dbReference type="RefSeq" id="XP_056580344.1">
    <property type="nucleotide sequence ID" value="XM_056724094.1"/>
</dbReference>
<dbReference type="GO" id="GO:0016887">
    <property type="term" value="F:ATP hydrolysis activity"/>
    <property type="evidence" value="ECO:0007669"/>
    <property type="project" value="InterPro"/>
</dbReference>
<dbReference type="Gene3D" id="1.20.1560.10">
    <property type="entry name" value="ABC transporter type 1, transmembrane domain"/>
    <property type="match status" value="2"/>
</dbReference>
<dbReference type="InterPro" id="IPR027417">
    <property type="entry name" value="P-loop_NTPase"/>
</dbReference>
<feature type="transmembrane region" description="Helical" evidence="10">
    <location>
        <begin position="266"/>
        <end position="291"/>
    </location>
</feature>
<dbReference type="CDD" id="cd18580">
    <property type="entry name" value="ABC_6TM_ABCC_D2"/>
    <property type="match status" value="1"/>
</dbReference>
<dbReference type="Gene3D" id="3.40.50.300">
    <property type="entry name" value="P-loop containing nucleotide triphosphate hydrolases"/>
    <property type="match status" value="2"/>
</dbReference>
<evidence type="ECO:0000256" key="7">
    <source>
        <dbReference type="ARBA" id="ARBA00022840"/>
    </source>
</evidence>
<dbReference type="InterPro" id="IPR011527">
    <property type="entry name" value="ABC1_TM_dom"/>
</dbReference>
<feature type="transmembrane region" description="Helical" evidence="10">
    <location>
        <begin position="888"/>
        <end position="906"/>
    </location>
</feature>
<dbReference type="Proteomes" id="UP001147752">
    <property type="component" value="Unassembled WGS sequence"/>
</dbReference>
<dbReference type="InterPro" id="IPR003439">
    <property type="entry name" value="ABC_transporter-like_ATP-bd"/>
</dbReference>
<dbReference type="PROSITE" id="PS50929">
    <property type="entry name" value="ABC_TM1F"/>
    <property type="match status" value="2"/>
</dbReference>
<evidence type="ECO:0000313" key="14">
    <source>
        <dbReference type="Proteomes" id="UP001147752"/>
    </source>
</evidence>
<feature type="transmembrane region" description="Helical" evidence="10">
    <location>
        <begin position="987"/>
        <end position="1012"/>
    </location>
</feature>
<dbReference type="SUPFAM" id="SSF52540">
    <property type="entry name" value="P-loop containing nucleoside triphosphate hydrolases"/>
    <property type="match status" value="2"/>
</dbReference>
<dbReference type="SUPFAM" id="SSF90123">
    <property type="entry name" value="ABC transporter transmembrane region"/>
    <property type="match status" value="2"/>
</dbReference>
<dbReference type="PANTHER" id="PTHR24223:SF399">
    <property type="entry name" value="ABC TRANSPORTER ATNG"/>
    <property type="match status" value="1"/>
</dbReference>
<comment type="subcellular location">
    <subcellularLocation>
        <location evidence="1">Cell membrane</location>
        <topology evidence="1">Multi-pass membrane protein</topology>
    </subcellularLocation>
</comment>
<evidence type="ECO:0000256" key="6">
    <source>
        <dbReference type="ARBA" id="ARBA00022741"/>
    </source>
</evidence>
<evidence type="ECO:0000256" key="4">
    <source>
        <dbReference type="ARBA" id="ARBA00022475"/>
    </source>
</evidence>
<evidence type="ECO:0000256" key="1">
    <source>
        <dbReference type="ARBA" id="ARBA00004651"/>
    </source>
</evidence>
<comment type="caution">
    <text evidence="13">The sequence shown here is derived from an EMBL/GenBank/DDBJ whole genome shotgun (WGS) entry which is preliminary data.</text>
</comment>
<feature type="transmembrane region" description="Helical" evidence="10">
    <location>
        <begin position="177"/>
        <end position="198"/>
    </location>
</feature>
<reference evidence="13" key="2">
    <citation type="journal article" date="2023" name="IMA Fungus">
        <title>Comparative genomic study of the Penicillium genus elucidates a diverse pangenome and 15 lateral gene transfer events.</title>
        <authorList>
            <person name="Petersen C."/>
            <person name="Sorensen T."/>
            <person name="Nielsen M.R."/>
            <person name="Sondergaard T.E."/>
            <person name="Sorensen J.L."/>
            <person name="Fitzpatrick D.A."/>
            <person name="Frisvad J.C."/>
            <person name="Nielsen K.L."/>
        </authorList>
    </citation>
    <scope>NUCLEOTIDE SEQUENCE</scope>
    <source>
        <strain evidence="13">IBT 3081</strain>
    </source>
</reference>
<dbReference type="EMBL" id="JAPZBT010000002">
    <property type="protein sequence ID" value="KAJ5374358.1"/>
    <property type="molecule type" value="Genomic_DNA"/>
</dbReference>
<feature type="domain" description="ABC transmembrane type-1" evidence="12">
    <location>
        <begin position="145"/>
        <end position="422"/>
    </location>
</feature>
<keyword evidence="9 10" id="KW-0472">Membrane</keyword>
<evidence type="ECO:0000256" key="5">
    <source>
        <dbReference type="ARBA" id="ARBA00022692"/>
    </source>
</evidence>
<feature type="transmembrane region" description="Helical" evidence="10">
    <location>
        <begin position="205"/>
        <end position="226"/>
    </location>
</feature>
<evidence type="ECO:0000256" key="8">
    <source>
        <dbReference type="ARBA" id="ARBA00022989"/>
    </source>
</evidence>
<proteinExistence type="inferred from homology"/>
<dbReference type="FunFam" id="3.40.50.300:FF:000838">
    <property type="entry name" value="ABC multidrug transporter (Eurofung)"/>
    <property type="match status" value="1"/>
</dbReference>
<evidence type="ECO:0000256" key="2">
    <source>
        <dbReference type="ARBA" id="ARBA00009726"/>
    </source>
</evidence>
<keyword evidence="4" id="KW-1003">Cell membrane</keyword>
<dbReference type="Pfam" id="PF00664">
    <property type="entry name" value="ABC_membrane"/>
    <property type="match status" value="1"/>
</dbReference>
<gene>
    <name evidence="13" type="ORF">N7517_006364</name>
</gene>
<dbReference type="Pfam" id="PF00005">
    <property type="entry name" value="ABC_tran"/>
    <property type="match status" value="2"/>
</dbReference>
<dbReference type="GeneID" id="81463277"/>
<comment type="similarity">
    <text evidence="2">Belongs to the ABC transporter superfamily. ABCC family. Conjugate transporter (TC 3.A.1.208) subfamily.</text>
</comment>
<feature type="transmembrane region" description="Helical" evidence="10">
    <location>
        <begin position="29"/>
        <end position="47"/>
    </location>
</feature>
<evidence type="ECO:0000256" key="3">
    <source>
        <dbReference type="ARBA" id="ARBA00022448"/>
    </source>
</evidence>
<feature type="transmembrane region" description="Helical" evidence="10">
    <location>
        <begin position="770"/>
        <end position="793"/>
    </location>
</feature>
<evidence type="ECO:0000313" key="13">
    <source>
        <dbReference type="EMBL" id="KAJ5374358.1"/>
    </source>
</evidence>
<dbReference type="CDD" id="cd03250">
    <property type="entry name" value="ABCC_MRP_domain1"/>
    <property type="match status" value="1"/>
</dbReference>
<feature type="transmembrane region" description="Helical" evidence="10">
    <location>
        <begin position="813"/>
        <end position="838"/>
    </location>
</feature>
<sequence length="1328" mass="145736">MILNVYLLGSIPMDAARARTLFHIPGNEAIAIVFTTLVVCKSVLLVLEATEKRSLIARSLPPEQTAGILNLSAFWWFNPQLRAGYKRTLEFNDLLQVDKDISLERSKDEVRQKWKHGAKEQSKSLLMVLLALYKWPLLAGVVPRLCLTGVHFAQPFLVNRVTSFLGQPSSFTTKETAFGLIAAYGIVYVGIACMTAMFHHRSYRIVVMVRGALILLVYDHTLSLNISAPSKSDAFTLINADIERIGSGLRSLHETWASMLEIGLSIWLLDVNIGVSAVAAAAVVIACILISGKLSGYMGIRQKLWLEAMQTRIATTVAAIGTMKGVKATGSTDILNSVITKLRTYEIQKSVKFREVLVMLVTLSYLATTMAPPFAFGAYSILAMIRDTTPLTAATAYTSLTILSLLCQAAASLIDAIMGLVQALTSLERIRKYLALEGGIPLPGDTCSATDADFSAWPMKSAGSNEEDDEMDEGKKVFRPSVSEEIDSSAMILLRNCSAGWDRSSRPVINDVDANIQQGSFVIVIGPVGSGKSTLLHTILGEIPHTVGTVIVQDVEVGFCAQTPWLINATLKDNIIGHSEFDSQWYNTVVKSCALDRDFTQLPGREDTMIGSKGVMLSGGQKGRLALARALYARKPLVILDDVFAGLDAETEQDVCTALFGAGGLLRQGTTTVLATNSTRNISLSDYIIVLGPGGTIVEQGMYSELISQGSYLASLDPKENRSDEINPQGDNKTVGLDDSVFRNANLNAENRPASDLAIYKFYMDKTGRVSFLVFFVLCSGFAFGLLFSQIWIKFWVEANARKANDRLAYYLSLYVLWSTLAIFLFLGACLQLMIVMVPKTARELHEILLKTVLRAPLGFLSSTDSGEIANRFSQDLELVDMELPRSLIGTAMAFVLCVGELVVILYSSKYIAATVPVLIGLLYLVQMYYLKTSRQLRILEIQARAPLLTNFIETLQGLSSVRAFGWMRAYATRNDRLLVTAQQSIYLLYCAQLWLSLTLDMIVAFLAITLVSVAVTTRSSSGAAIGLALVNIVAFGANLKGLVYNWTALEISMGAIARIQNFTSTTPCEDQPDATEPPPPNWPDRGLIRFHDVSAAYSCESSLVLKNVFLEVQPGQKIAICGRTGSGKSSLVGSLLRLLDLRSGTIEIDGLDIATITRQEVRSRLITLPQEPFFYYGTVRENLDIQGQRSDEEIFEILARLGLHELIIQKGGLDVPMTDDLLSHGQKQIFCVARAVLRTSRILILDEVTSSVDQETETIILDVLRERFPEHTVMCIAHRLKTILDYDQVIVLDEGNIVECGNPVTLASQPSRFAELLRATGDYSLTL</sequence>
<feature type="transmembrane region" description="Helical" evidence="10">
    <location>
        <begin position="1024"/>
        <end position="1044"/>
    </location>
</feature>
<evidence type="ECO:0000259" key="12">
    <source>
        <dbReference type="PROSITE" id="PS50929"/>
    </source>
</evidence>
<dbReference type="GO" id="GO:0140359">
    <property type="term" value="F:ABC-type transporter activity"/>
    <property type="evidence" value="ECO:0007669"/>
    <property type="project" value="InterPro"/>
</dbReference>
<dbReference type="FunFam" id="1.20.1560.10:FF:000055">
    <property type="entry name" value="ABC multidrug transporter (Eurofung)"/>
    <property type="match status" value="1"/>
</dbReference>
<reference evidence="13" key="1">
    <citation type="submission" date="2022-12" db="EMBL/GenBank/DDBJ databases">
        <authorList>
            <person name="Petersen C."/>
        </authorList>
    </citation>
    <scope>NUCLEOTIDE SEQUENCE</scope>
    <source>
        <strain evidence="13">IBT 3081</strain>
    </source>
</reference>
<dbReference type="InterPro" id="IPR044726">
    <property type="entry name" value="ABCC_6TM_D2"/>
</dbReference>
<keyword evidence="14" id="KW-1185">Reference proteome</keyword>
<dbReference type="CDD" id="cd03244">
    <property type="entry name" value="ABCC_MRP_domain2"/>
    <property type="match status" value="1"/>
</dbReference>
<dbReference type="InterPro" id="IPR050173">
    <property type="entry name" value="ABC_transporter_C-like"/>
</dbReference>
<organism evidence="13 14">
    <name type="scientific">Penicillium concentricum</name>
    <dbReference type="NCBI Taxonomy" id="293559"/>
    <lineage>
        <taxon>Eukaryota</taxon>
        <taxon>Fungi</taxon>
        <taxon>Dikarya</taxon>
        <taxon>Ascomycota</taxon>
        <taxon>Pezizomycotina</taxon>
        <taxon>Eurotiomycetes</taxon>
        <taxon>Eurotiomycetidae</taxon>
        <taxon>Eurotiales</taxon>
        <taxon>Aspergillaceae</taxon>
        <taxon>Penicillium</taxon>
    </lineage>
</organism>
<feature type="domain" description="ABC transporter" evidence="11">
    <location>
        <begin position="494"/>
        <end position="718"/>
    </location>
</feature>
<dbReference type="GO" id="GO:0005886">
    <property type="term" value="C:plasma membrane"/>
    <property type="evidence" value="ECO:0007669"/>
    <property type="project" value="UniProtKB-SubCell"/>
</dbReference>
<keyword evidence="7" id="KW-0067">ATP-binding</keyword>
<protein>
    <submittedName>
        <fullName evidence="13">ABC multidrug transporter</fullName>
    </submittedName>
</protein>
<dbReference type="FunFam" id="1.20.1560.10:FF:000066">
    <property type="entry name" value="ABC multidrug transporter (Eurofung)"/>
    <property type="match status" value="1"/>
</dbReference>
<dbReference type="SMART" id="SM00382">
    <property type="entry name" value="AAA"/>
    <property type="match status" value="2"/>
</dbReference>
<dbReference type="InterPro" id="IPR036640">
    <property type="entry name" value="ABC1_TM_sf"/>
</dbReference>
<feature type="domain" description="ABC transmembrane type-1" evidence="12">
    <location>
        <begin position="773"/>
        <end position="1051"/>
    </location>
</feature>
<keyword evidence="5 10" id="KW-0812">Transmembrane</keyword>
<dbReference type="OrthoDB" id="6500128at2759"/>
<evidence type="ECO:0000256" key="9">
    <source>
        <dbReference type="ARBA" id="ARBA00023136"/>
    </source>
</evidence>
<dbReference type="InterPro" id="IPR003593">
    <property type="entry name" value="AAA+_ATPase"/>
</dbReference>
<keyword evidence="6" id="KW-0547">Nucleotide-binding</keyword>
<feature type="transmembrane region" description="Helical" evidence="10">
    <location>
        <begin position="356"/>
        <end position="382"/>
    </location>
</feature>